<evidence type="ECO:0000313" key="2">
    <source>
        <dbReference type="EMBL" id="MFG6462241.1"/>
    </source>
</evidence>
<comment type="caution">
    <text evidence="2">The sequence shown here is derived from an EMBL/GenBank/DDBJ whole genome shotgun (WGS) entry which is preliminary data.</text>
</comment>
<feature type="transmembrane region" description="Helical" evidence="1">
    <location>
        <begin position="48"/>
        <end position="69"/>
    </location>
</feature>
<gene>
    <name evidence="2" type="ORF">ACG04Q_11735</name>
</gene>
<dbReference type="RefSeq" id="WP_394511104.1">
    <property type="nucleotide sequence ID" value="NZ_JBIGHX010000003.1"/>
</dbReference>
<sequence length="70" mass="7953">MSFFYGLMAFVMAATLLPSVFYLGLYLVTGEDAALQRAAKLWNFLRAFTLAGFNVMVWGHVIVGFWQLIR</sequence>
<keyword evidence="3" id="KW-1185">Reference proteome</keyword>
<protein>
    <submittedName>
        <fullName evidence="2">Uncharacterized protein</fullName>
    </submittedName>
</protein>
<proteinExistence type="predicted"/>
<keyword evidence="1" id="KW-0812">Transmembrane</keyword>
<keyword evidence="1" id="KW-1133">Transmembrane helix</keyword>
<evidence type="ECO:0000313" key="3">
    <source>
        <dbReference type="Proteomes" id="UP001606302"/>
    </source>
</evidence>
<dbReference type="EMBL" id="JBIGHX010000003">
    <property type="protein sequence ID" value="MFG6462241.1"/>
    <property type="molecule type" value="Genomic_DNA"/>
</dbReference>
<dbReference type="Proteomes" id="UP001606302">
    <property type="component" value="Unassembled WGS sequence"/>
</dbReference>
<accession>A0ABW7GJZ5</accession>
<keyword evidence="1" id="KW-0472">Membrane</keyword>
<reference evidence="2 3" key="1">
    <citation type="submission" date="2024-08" db="EMBL/GenBank/DDBJ databases">
        <authorList>
            <person name="Lu H."/>
        </authorList>
    </citation>
    <scope>NUCLEOTIDE SEQUENCE [LARGE SCALE GENOMIC DNA]</scope>
    <source>
        <strain evidence="2 3">DXS20W</strain>
    </source>
</reference>
<organism evidence="2 3">
    <name type="scientific">Pelomonas lactea</name>
    <dbReference type="NCBI Taxonomy" id="3299030"/>
    <lineage>
        <taxon>Bacteria</taxon>
        <taxon>Pseudomonadati</taxon>
        <taxon>Pseudomonadota</taxon>
        <taxon>Betaproteobacteria</taxon>
        <taxon>Burkholderiales</taxon>
        <taxon>Sphaerotilaceae</taxon>
        <taxon>Roseateles</taxon>
    </lineage>
</organism>
<feature type="transmembrane region" description="Helical" evidence="1">
    <location>
        <begin position="6"/>
        <end position="28"/>
    </location>
</feature>
<name>A0ABW7GJZ5_9BURK</name>
<evidence type="ECO:0000256" key="1">
    <source>
        <dbReference type="SAM" id="Phobius"/>
    </source>
</evidence>